<dbReference type="EMBL" id="BGZK01000208">
    <property type="protein sequence ID" value="GBP28526.1"/>
    <property type="molecule type" value="Genomic_DNA"/>
</dbReference>
<organism evidence="1 2">
    <name type="scientific">Eumeta variegata</name>
    <name type="common">Bagworm moth</name>
    <name type="synonym">Eumeta japonica</name>
    <dbReference type="NCBI Taxonomy" id="151549"/>
    <lineage>
        <taxon>Eukaryota</taxon>
        <taxon>Metazoa</taxon>
        <taxon>Ecdysozoa</taxon>
        <taxon>Arthropoda</taxon>
        <taxon>Hexapoda</taxon>
        <taxon>Insecta</taxon>
        <taxon>Pterygota</taxon>
        <taxon>Neoptera</taxon>
        <taxon>Endopterygota</taxon>
        <taxon>Lepidoptera</taxon>
        <taxon>Glossata</taxon>
        <taxon>Ditrysia</taxon>
        <taxon>Tineoidea</taxon>
        <taxon>Psychidae</taxon>
        <taxon>Oiketicinae</taxon>
        <taxon>Eumeta</taxon>
    </lineage>
</organism>
<name>A0A4C1URC1_EUMVA</name>
<evidence type="ECO:0000313" key="1">
    <source>
        <dbReference type="EMBL" id="GBP28526.1"/>
    </source>
</evidence>
<comment type="caution">
    <text evidence="1">The sequence shown here is derived from an EMBL/GenBank/DDBJ whole genome shotgun (WGS) entry which is preliminary data.</text>
</comment>
<reference evidence="1 2" key="1">
    <citation type="journal article" date="2019" name="Commun. Biol.">
        <title>The bagworm genome reveals a unique fibroin gene that provides high tensile strength.</title>
        <authorList>
            <person name="Kono N."/>
            <person name="Nakamura H."/>
            <person name="Ohtoshi R."/>
            <person name="Tomita M."/>
            <person name="Numata K."/>
            <person name="Arakawa K."/>
        </authorList>
    </citation>
    <scope>NUCLEOTIDE SEQUENCE [LARGE SCALE GENOMIC DNA]</scope>
</reference>
<sequence length="153" mass="17040">MKGVITKTSEWNIGSGITSSSLVLSNTRGRFVPPPRRAPPHGELRTNNKSICRIIAPSSTQLRRFRNQKLLITATVINKAWKKINFVGKVSVATFEGGGPAPTLMGYERAPSAGARGCRRFLAALFSDLTLQRLRTRRDLDELFVIMYNFQGF</sequence>
<keyword evidence="2" id="KW-1185">Reference proteome</keyword>
<dbReference type="Proteomes" id="UP000299102">
    <property type="component" value="Unassembled WGS sequence"/>
</dbReference>
<dbReference type="AlphaFoldDB" id="A0A4C1URC1"/>
<proteinExistence type="predicted"/>
<gene>
    <name evidence="1" type="ORF">EVAR_22990_1</name>
</gene>
<protein>
    <submittedName>
        <fullName evidence="1">Uncharacterized protein</fullName>
    </submittedName>
</protein>
<accession>A0A4C1URC1</accession>
<evidence type="ECO:0000313" key="2">
    <source>
        <dbReference type="Proteomes" id="UP000299102"/>
    </source>
</evidence>